<dbReference type="EMBL" id="CAJNOJ010001987">
    <property type="protein sequence ID" value="CAF1556541.1"/>
    <property type="molecule type" value="Genomic_DNA"/>
</dbReference>
<dbReference type="InterPro" id="IPR013606">
    <property type="entry name" value="I-BAR_dom"/>
</dbReference>
<accession>A0A815XE53</accession>
<dbReference type="Proteomes" id="UP000663852">
    <property type="component" value="Unassembled WGS sequence"/>
</dbReference>
<dbReference type="Gene3D" id="1.20.1270.60">
    <property type="entry name" value="Arfaptin homology (AH) domain/BAR domain"/>
    <property type="match status" value="1"/>
</dbReference>
<evidence type="ECO:0000259" key="1">
    <source>
        <dbReference type="PROSITE" id="PS51338"/>
    </source>
</evidence>
<dbReference type="InterPro" id="IPR027267">
    <property type="entry name" value="AH/BAR_dom_sf"/>
</dbReference>
<dbReference type="InterPro" id="IPR030127">
    <property type="entry name" value="MTSS1/MTSS2"/>
</dbReference>
<proteinExistence type="predicted"/>
<dbReference type="GO" id="GO:0003779">
    <property type="term" value="F:actin binding"/>
    <property type="evidence" value="ECO:0007669"/>
    <property type="project" value="InterPro"/>
</dbReference>
<organism evidence="2 3">
    <name type="scientific">Adineta ricciae</name>
    <name type="common">Rotifer</name>
    <dbReference type="NCBI Taxonomy" id="249248"/>
    <lineage>
        <taxon>Eukaryota</taxon>
        <taxon>Metazoa</taxon>
        <taxon>Spiralia</taxon>
        <taxon>Gnathifera</taxon>
        <taxon>Rotifera</taxon>
        <taxon>Eurotatoria</taxon>
        <taxon>Bdelloidea</taxon>
        <taxon>Adinetida</taxon>
        <taxon>Adinetidae</taxon>
        <taxon>Adineta</taxon>
    </lineage>
</organism>
<dbReference type="PANTHER" id="PTHR15708">
    <property type="entry name" value="ACTIN BUNDLING/MISSING IN METASTASIS-RELATED"/>
    <property type="match status" value="1"/>
</dbReference>
<dbReference type="GO" id="GO:0009898">
    <property type="term" value="C:cytoplasmic side of plasma membrane"/>
    <property type="evidence" value="ECO:0007669"/>
    <property type="project" value="TreeGrafter"/>
</dbReference>
<comment type="caution">
    <text evidence="2">The sequence shown here is derived from an EMBL/GenBank/DDBJ whole genome shotgun (WGS) entry which is preliminary data.</text>
</comment>
<evidence type="ECO:0000313" key="2">
    <source>
        <dbReference type="EMBL" id="CAF1556541.1"/>
    </source>
</evidence>
<evidence type="ECO:0000313" key="3">
    <source>
        <dbReference type="Proteomes" id="UP000663852"/>
    </source>
</evidence>
<dbReference type="GO" id="GO:0030031">
    <property type="term" value="P:cell projection assembly"/>
    <property type="evidence" value="ECO:0007669"/>
    <property type="project" value="TreeGrafter"/>
</dbReference>
<dbReference type="OrthoDB" id="10061327at2759"/>
<dbReference type="GO" id="GO:0015629">
    <property type="term" value="C:actin cytoskeleton"/>
    <property type="evidence" value="ECO:0007669"/>
    <property type="project" value="TreeGrafter"/>
</dbReference>
<dbReference type="GO" id="GO:0005543">
    <property type="term" value="F:phospholipid binding"/>
    <property type="evidence" value="ECO:0007669"/>
    <property type="project" value="TreeGrafter"/>
</dbReference>
<name>A0A815XE53_ADIRI</name>
<sequence length="46" mass="5178">MNIIENAEKECAVLGSLFQGIVNEMKNSSTLWEDLVSKANKMHIQL</sequence>
<reference evidence="2" key="1">
    <citation type="submission" date="2021-02" db="EMBL/GenBank/DDBJ databases">
        <authorList>
            <person name="Nowell W R."/>
        </authorList>
    </citation>
    <scope>NUCLEOTIDE SEQUENCE</scope>
</reference>
<dbReference type="PROSITE" id="PS51338">
    <property type="entry name" value="IMD"/>
    <property type="match status" value="1"/>
</dbReference>
<dbReference type="AlphaFoldDB" id="A0A815XE53"/>
<feature type="non-terminal residue" evidence="2">
    <location>
        <position position="1"/>
    </location>
</feature>
<feature type="domain" description="IMD" evidence="1">
    <location>
        <begin position="2"/>
        <end position="46"/>
    </location>
</feature>
<gene>
    <name evidence="2" type="ORF">EDS130_LOCUS46337</name>
</gene>
<dbReference type="PANTHER" id="PTHR15708:SF4">
    <property type="entry name" value="FI21477P1-RELATED"/>
    <property type="match status" value="1"/>
</dbReference>
<protein>
    <recommendedName>
        <fullName evidence="1">IMD domain-containing protein</fullName>
    </recommendedName>
</protein>
<dbReference type="GO" id="GO:0007009">
    <property type="term" value="P:plasma membrane organization"/>
    <property type="evidence" value="ECO:0007669"/>
    <property type="project" value="InterPro"/>
</dbReference>